<sequence>MANTCAWFINLSDDEGAAQAAARQLRPYGLPVKGQRWPQGLSWLAAAQEAAAADAAVIVLIGSAQRFADPGLRRDLALFRLMLHSRAGRPLNGFTLLSGEPPSATGRKTELSVLDDWEPLSGNWPAKLVARAHAPIAPAWPVQLGLHAHERLGVWLETHPHAGGTTDGALVGVSGHGAKIDFHAVGPKGGLPAATDNQYEIKGLQFTAAGTAFEAWGLRNPITPDERYYVRLEGDPDLIALGTLPDGELQDVTLIRLG</sequence>
<evidence type="ECO:0008006" key="2">
    <source>
        <dbReference type="Google" id="ProtNLM"/>
    </source>
</evidence>
<dbReference type="AlphaFoldDB" id="A0AB39DCB7"/>
<accession>A0AB39DCB7</accession>
<reference evidence="1" key="1">
    <citation type="submission" date="2024-05" db="EMBL/GenBank/DDBJ databases">
        <authorList>
            <person name="Luo Y.-C."/>
            <person name="Nicholds J."/>
            <person name="Mortimer T."/>
            <person name="Maboni G."/>
        </authorList>
    </citation>
    <scope>NUCLEOTIDE SEQUENCE</scope>
    <source>
        <strain evidence="1">150964</strain>
    </source>
</reference>
<name>A0AB39DCB7_9BURK</name>
<dbReference type="RefSeq" id="WP_368644255.1">
    <property type="nucleotide sequence ID" value="NZ_CP158256.1"/>
</dbReference>
<proteinExistence type="predicted"/>
<protein>
    <recommendedName>
        <fullName evidence="2">TIR domain-containing protein</fullName>
    </recommendedName>
</protein>
<gene>
    <name evidence="1" type="ORF">ABRZ01_09930</name>
</gene>
<dbReference type="EMBL" id="CP158256">
    <property type="protein sequence ID" value="XDJ52264.1"/>
    <property type="molecule type" value="Genomic_DNA"/>
</dbReference>
<organism evidence="1">
    <name type="scientific">Castellaniella ginsengisoli</name>
    <dbReference type="NCBI Taxonomy" id="546114"/>
    <lineage>
        <taxon>Bacteria</taxon>
        <taxon>Pseudomonadati</taxon>
        <taxon>Pseudomonadota</taxon>
        <taxon>Betaproteobacteria</taxon>
        <taxon>Burkholderiales</taxon>
        <taxon>Alcaligenaceae</taxon>
        <taxon>Castellaniella</taxon>
    </lineage>
</organism>
<evidence type="ECO:0000313" key="1">
    <source>
        <dbReference type="EMBL" id="XDJ52264.1"/>
    </source>
</evidence>